<evidence type="ECO:0000256" key="3">
    <source>
        <dbReference type="ARBA" id="ARBA00022692"/>
    </source>
</evidence>
<dbReference type="GO" id="GO:0005886">
    <property type="term" value="C:plasma membrane"/>
    <property type="evidence" value="ECO:0007669"/>
    <property type="project" value="TreeGrafter"/>
</dbReference>
<dbReference type="CDD" id="cd17502">
    <property type="entry name" value="MFS_Azr1_MDR_like"/>
    <property type="match status" value="1"/>
</dbReference>
<dbReference type="Pfam" id="PF07690">
    <property type="entry name" value="MFS_1"/>
    <property type="match status" value="1"/>
</dbReference>
<feature type="transmembrane region" description="Helical" evidence="7">
    <location>
        <begin position="173"/>
        <end position="196"/>
    </location>
</feature>
<dbReference type="Gene3D" id="1.20.1250.20">
    <property type="entry name" value="MFS general substrate transporter like domains"/>
    <property type="match status" value="1"/>
</dbReference>
<dbReference type="EMBL" id="MU006216">
    <property type="protein sequence ID" value="KAF2833307.1"/>
    <property type="molecule type" value="Genomic_DNA"/>
</dbReference>
<evidence type="ECO:0000256" key="5">
    <source>
        <dbReference type="ARBA" id="ARBA00023136"/>
    </source>
</evidence>
<feature type="transmembrane region" description="Helical" evidence="7">
    <location>
        <begin position="85"/>
        <end position="104"/>
    </location>
</feature>
<evidence type="ECO:0000313" key="10">
    <source>
        <dbReference type="Proteomes" id="UP000799424"/>
    </source>
</evidence>
<keyword evidence="3 7" id="KW-0812">Transmembrane</keyword>
<feature type="transmembrane region" description="Helical" evidence="7">
    <location>
        <begin position="202"/>
        <end position="223"/>
    </location>
</feature>
<dbReference type="PROSITE" id="PS50850">
    <property type="entry name" value="MFS"/>
    <property type="match status" value="1"/>
</dbReference>
<comment type="subcellular location">
    <subcellularLocation>
        <location evidence="1">Membrane</location>
        <topology evidence="1">Multi-pass membrane protein</topology>
    </subcellularLocation>
</comment>
<keyword evidence="4 7" id="KW-1133">Transmembrane helix</keyword>
<feature type="transmembrane region" description="Helical" evidence="7">
    <location>
        <begin position="243"/>
        <end position="264"/>
    </location>
</feature>
<feature type="transmembrane region" description="Helical" evidence="7">
    <location>
        <begin position="349"/>
        <end position="370"/>
    </location>
</feature>
<feature type="transmembrane region" description="Helical" evidence="7">
    <location>
        <begin position="377"/>
        <end position="398"/>
    </location>
</feature>
<accession>A0A6A7AKP9</accession>
<feature type="transmembrane region" description="Helical" evidence="7">
    <location>
        <begin position="284"/>
        <end position="310"/>
    </location>
</feature>
<evidence type="ECO:0000259" key="8">
    <source>
        <dbReference type="PROSITE" id="PS50850"/>
    </source>
</evidence>
<feature type="transmembrane region" description="Helical" evidence="7">
    <location>
        <begin position="322"/>
        <end position="343"/>
    </location>
</feature>
<feature type="transmembrane region" description="Helical" evidence="7">
    <location>
        <begin position="116"/>
        <end position="139"/>
    </location>
</feature>
<keyword evidence="2" id="KW-0813">Transport</keyword>
<sequence length="536" mass="57968">MELKASESDRRKGEEIQATEQLSTLDQITVQPGQAGNASNAEKQGWRFWTITISLCFTSLLTAVEATITATALPSIARELGSRELYIWFVNAIFLSSAIVQPLFDQVAGLFGRRWPCIFAVAIFALGSDIAGGSGSAAMLISGRVLQGIGLGGVNMLIDIIVSDLVPQRKRGAVMGVIFAFFAVGSSMGPFVGGVLVDRTSWRWVFCIGLPVAGVALVLLVAFLHVRYEKETTIMHKLGRLDYAGNAILILSMVSILIARFPSLRGEWDTKEPVMPRRLFTNRTSAVAFVLVFLHGMILYWVTYFLPVYFQAVLLSSPTRSGVQFLPTIIVILPFAVIAGGFVTSTGRYEPLCILGFGLQSLSVGLCTLLGSASSTATWIVFQIIGAAGIGLVTASTLPAVQVGLAESDVAASTATWGFLRSLGSVWGVSISAAVFNSRVESLSSHINDVQVRALLQNRYAYERASATFIGAFPEPTRSEVIGVYEGALRTVWQVLIAFACLGFIITWCLEELQLKKTLETEFGMESKGTKRTDNI</sequence>
<dbReference type="PRINTS" id="PR01036">
    <property type="entry name" value="TCRTETB"/>
</dbReference>
<dbReference type="Proteomes" id="UP000799424">
    <property type="component" value="Unassembled WGS sequence"/>
</dbReference>
<evidence type="ECO:0000313" key="9">
    <source>
        <dbReference type="EMBL" id="KAF2833307.1"/>
    </source>
</evidence>
<feature type="transmembrane region" description="Helical" evidence="7">
    <location>
        <begin position="491"/>
        <end position="510"/>
    </location>
</feature>
<evidence type="ECO:0000256" key="7">
    <source>
        <dbReference type="SAM" id="Phobius"/>
    </source>
</evidence>
<dbReference type="PANTHER" id="PTHR23501:SF187">
    <property type="entry name" value="MAJOR FACILITATOR SUPERFAMILY (MFS) PROFILE DOMAIN-CONTAINING PROTEIN"/>
    <property type="match status" value="1"/>
</dbReference>
<dbReference type="InterPro" id="IPR011701">
    <property type="entry name" value="MFS"/>
</dbReference>
<keyword evidence="10" id="KW-1185">Reference proteome</keyword>
<dbReference type="InterPro" id="IPR020846">
    <property type="entry name" value="MFS_dom"/>
</dbReference>
<gene>
    <name evidence="9" type="ORF">CC86DRAFT_415037</name>
</gene>
<evidence type="ECO:0000256" key="4">
    <source>
        <dbReference type="ARBA" id="ARBA00022989"/>
    </source>
</evidence>
<dbReference type="OrthoDB" id="10021397at2759"/>
<organism evidence="9 10">
    <name type="scientific">Ophiobolus disseminans</name>
    <dbReference type="NCBI Taxonomy" id="1469910"/>
    <lineage>
        <taxon>Eukaryota</taxon>
        <taxon>Fungi</taxon>
        <taxon>Dikarya</taxon>
        <taxon>Ascomycota</taxon>
        <taxon>Pezizomycotina</taxon>
        <taxon>Dothideomycetes</taxon>
        <taxon>Pleosporomycetidae</taxon>
        <taxon>Pleosporales</taxon>
        <taxon>Pleosporineae</taxon>
        <taxon>Phaeosphaeriaceae</taxon>
        <taxon>Ophiobolus</taxon>
    </lineage>
</organism>
<evidence type="ECO:0000256" key="6">
    <source>
        <dbReference type="ARBA" id="ARBA00023180"/>
    </source>
</evidence>
<proteinExistence type="predicted"/>
<evidence type="ECO:0000256" key="2">
    <source>
        <dbReference type="ARBA" id="ARBA00022448"/>
    </source>
</evidence>
<dbReference type="InterPro" id="IPR036259">
    <property type="entry name" value="MFS_trans_sf"/>
</dbReference>
<keyword evidence="5 7" id="KW-0472">Membrane</keyword>
<feature type="domain" description="Major facilitator superfamily (MFS) profile" evidence="8">
    <location>
        <begin position="51"/>
        <end position="515"/>
    </location>
</feature>
<reference evidence="9" key="1">
    <citation type="journal article" date="2020" name="Stud. Mycol.">
        <title>101 Dothideomycetes genomes: a test case for predicting lifestyles and emergence of pathogens.</title>
        <authorList>
            <person name="Haridas S."/>
            <person name="Albert R."/>
            <person name="Binder M."/>
            <person name="Bloem J."/>
            <person name="Labutti K."/>
            <person name="Salamov A."/>
            <person name="Andreopoulos B."/>
            <person name="Baker S."/>
            <person name="Barry K."/>
            <person name="Bills G."/>
            <person name="Bluhm B."/>
            <person name="Cannon C."/>
            <person name="Castanera R."/>
            <person name="Culley D."/>
            <person name="Daum C."/>
            <person name="Ezra D."/>
            <person name="Gonzalez J."/>
            <person name="Henrissat B."/>
            <person name="Kuo A."/>
            <person name="Liang C."/>
            <person name="Lipzen A."/>
            <person name="Lutzoni F."/>
            <person name="Magnuson J."/>
            <person name="Mondo S."/>
            <person name="Nolan M."/>
            <person name="Ohm R."/>
            <person name="Pangilinan J."/>
            <person name="Park H.-J."/>
            <person name="Ramirez L."/>
            <person name="Alfaro M."/>
            <person name="Sun H."/>
            <person name="Tritt A."/>
            <person name="Yoshinaga Y."/>
            <person name="Zwiers L.-H."/>
            <person name="Turgeon B."/>
            <person name="Goodwin S."/>
            <person name="Spatafora J."/>
            <person name="Crous P."/>
            <person name="Grigoriev I."/>
        </authorList>
    </citation>
    <scope>NUCLEOTIDE SEQUENCE</scope>
    <source>
        <strain evidence="9">CBS 113818</strain>
    </source>
</reference>
<dbReference type="GO" id="GO:0022857">
    <property type="term" value="F:transmembrane transporter activity"/>
    <property type="evidence" value="ECO:0007669"/>
    <property type="project" value="InterPro"/>
</dbReference>
<protein>
    <submittedName>
        <fullName evidence="9">MFS general substrate transporter</fullName>
    </submittedName>
</protein>
<dbReference type="SUPFAM" id="SSF103473">
    <property type="entry name" value="MFS general substrate transporter"/>
    <property type="match status" value="1"/>
</dbReference>
<name>A0A6A7AKP9_9PLEO</name>
<feature type="transmembrane region" description="Helical" evidence="7">
    <location>
        <begin position="48"/>
        <end position="73"/>
    </location>
</feature>
<keyword evidence="6" id="KW-0325">Glycoprotein</keyword>
<dbReference type="PANTHER" id="PTHR23501">
    <property type="entry name" value="MAJOR FACILITATOR SUPERFAMILY"/>
    <property type="match status" value="1"/>
</dbReference>
<evidence type="ECO:0000256" key="1">
    <source>
        <dbReference type="ARBA" id="ARBA00004141"/>
    </source>
</evidence>
<dbReference type="AlphaFoldDB" id="A0A6A7AKP9"/>